<gene>
    <name evidence="4" type="primary">rsbW</name>
    <name evidence="4" type="ORF">LzC2_25000</name>
</gene>
<dbReference type="SUPFAM" id="SSF55874">
    <property type="entry name" value="ATPase domain of HSP90 chaperone/DNA topoisomerase II/histidine kinase"/>
    <property type="match status" value="1"/>
</dbReference>
<dbReference type="Proteomes" id="UP000609651">
    <property type="component" value="Unassembled WGS sequence"/>
</dbReference>
<dbReference type="Pfam" id="PF13581">
    <property type="entry name" value="HATPase_c_2"/>
    <property type="match status" value="1"/>
</dbReference>
<evidence type="ECO:0000256" key="2">
    <source>
        <dbReference type="SAM" id="MobiDB-lite"/>
    </source>
</evidence>
<evidence type="ECO:0000313" key="5">
    <source>
        <dbReference type="Proteomes" id="UP000609651"/>
    </source>
</evidence>
<keyword evidence="5" id="KW-1185">Reference proteome</keyword>
<evidence type="ECO:0000313" key="4">
    <source>
        <dbReference type="EMBL" id="NNJ26415.1"/>
    </source>
</evidence>
<reference evidence="4 5" key="1">
    <citation type="journal article" date="2020" name="Syst. Appl. Microbiol.">
        <title>Alienimonas chondri sp. nov., a novel planctomycete isolated from the biofilm of the red alga Chondrus crispus.</title>
        <authorList>
            <person name="Vitorino I."/>
            <person name="Albuquerque L."/>
            <person name="Wiegand S."/>
            <person name="Kallscheuer N."/>
            <person name="da Costa M.S."/>
            <person name="Lobo-da-Cunha A."/>
            <person name="Jogler C."/>
            <person name="Lage O.M."/>
        </authorList>
    </citation>
    <scope>NUCLEOTIDE SEQUENCE [LARGE SCALE GENOMIC DNA]</scope>
    <source>
        <strain evidence="4 5">LzC2</strain>
    </source>
</reference>
<dbReference type="InterPro" id="IPR036890">
    <property type="entry name" value="HATPase_C_sf"/>
</dbReference>
<protein>
    <submittedName>
        <fullName evidence="4">Serine-protein kinase RsbW</fullName>
        <ecNumber evidence="4">2.7.11.1</ecNumber>
    </submittedName>
</protein>
<evidence type="ECO:0000259" key="3">
    <source>
        <dbReference type="Pfam" id="PF13581"/>
    </source>
</evidence>
<dbReference type="EMBL" id="WTPX01000077">
    <property type="protein sequence ID" value="NNJ26415.1"/>
    <property type="molecule type" value="Genomic_DNA"/>
</dbReference>
<feature type="domain" description="Histidine kinase/HSP90-like ATPase" evidence="3">
    <location>
        <begin position="26"/>
        <end position="136"/>
    </location>
</feature>
<dbReference type="GO" id="GO:0004674">
    <property type="term" value="F:protein serine/threonine kinase activity"/>
    <property type="evidence" value="ECO:0007669"/>
    <property type="project" value="UniProtKB-EC"/>
</dbReference>
<keyword evidence="4" id="KW-0808">Transferase</keyword>
<comment type="caution">
    <text evidence="4">The sequence shown here is derived from an EMBL/GenBank/DDBJ whole genome shotgun (WGS) entry which is preliminary data.</text>
</comment>
<dbReference type="RefSeq" id="WP_171187432.1">
    <property type="nucleotide sequence ID" value="NZ_WTPX01000077.1"/>
</dbReference>
<feature type="region of interest" description="Disordered" evidence="2">
    <location>
        <begin position="88"/>
        <end position="107"/>
    </location>
</feature>
<evidence type="ECO:0000256" key="1">
    <source>
        <dbReference type="ARBA" id="ARBA00022527"/>
    </source>
</evidence>
<keyword evidence="4" id="KW-0418">Kinase</keyword>
<proteinExistence type="predicted"/>
<keyword evidence="1" id="KW-0723">Serine/threonine-protein kinase</keyword>
<name>A0ABX1VEV6_9PLAN</name>
<accession>A0ABX1VEV6</accession>
<dbReference type="InterPro" id="IPR003594">
    <property type="entry name" value="HATPase_dom"/>
</dbReference>
<sequence length="142" mass="15712">MADAAGVAEKFALTIPSDTEAGMVAQNRILSSLERLGYTERDLFGMRLALEEALVNAIKHGNRRSDVKVVRVACDLNDDRAEVVIRDQGEGFDPGDVPDPTAEENLDRPCGRGIMLMRSFMTEVRYADEGREVTLLKVRTVD</sequence>
<dbReference type="Gene3D" id="3.30.565.10">
    <property type="entry name" value="Histidine kinase-like ATPase, C-terminal domain"/>
    <property type="match status" value="1"/>
</dbReference>
<dbReference type="PANTHER" id="PTHR35526">
    <property type="entry name" value="ANTI-SIGMA-F FACTOR RSBW-RELATED"/>
    <property type="match status" value="1"/>
</dbReference>
<dbReference type="PANTHER" id="PTHR35526:SF3">
    <property type="entry name" value="ANTI-SIGMA-F FACTOR RSBW"/>
    <property type="match status" value="1"/>
</dbReference>
<dbReference type="EC" id="2.7.11.1" evidence="4"/>
<dbReference type="InterPro" id="IPR050267">
    <property type="entry name" value="Anti-sigma-factor_SerPK"/>
</dbReference>
<organism evidence="4 5">
    <name type="scientific">Alienimonas chondri</name>
    <dbReference type="NCBI Taxonomy" id="2681879"/>
    <lineage>
        <taxon>Bacteria</taxon>
        <taxon>Pseudomonadati</taxon>
        <taxon>Planctomycetota</taxon>
        <taxon>Planctomycetia</taxon>
        <taxon>Planctomycetales</taxon>
        <taxon>Planctomycetaceae</taxon>
        <taxon>Alienimonas</taxon>
    </lineage>
</organism>
<dbReference type="CDD" id="cd16936">
    <property type="entry name" value="HATPase_RsbW-like"/>
    <property type="match status" value="1"/>
</dbReference>